<protein>
    <submittedName>
        <fullName evidence="4">Peptidase family M20/M25/M40, putative N-carbamoyl-L-amino acid amidohydrolase</fullName>
    </submittedName>
</protein>
<dbReference type="InterPro" id="IPR002933">
    <property type="entry name" value="Peptidase_M20"/>
</dbReference>
<dbReference type="Pfam" id="PF01546">
    <property type="entry name" value="Peptidase_M20"/>
    <property type="match status" value="1"/>
</dbReference>
<feature type="binding site" evidence="2">
    <location>
        <position position="152"/>
    </location>
    <ligand>
        <name>Mn(2+)</name>
        <dbReference type="ChEBI" id="CHEBI:29035"/>
        <label>2</label>
    </ligand>
</feature>
<dbReference type="GO" id="GO:0016805">
    <property type="term" value="F:dipeptidase activity"/>
    <property type="evidence" value="ECO:0007669"/>
    <property type="project" value="TreeGrafter"/>
</dbReference>
<dbReference type="GeneID" id="56566523"/>
<dbReference type="SUPFAM" id="SSF53187">
    <property type="entry name" value="Zn-dependent exopeptidases"/>
    <property type="match status" value="1"/>
</dbReference>
<dbReference type="GO" id="GO:0046657">
    <property type="term" value="P:folic acid catabolic process"/>
    <property type="evidence" value="ECO:0007669"/>
    <property type="project" value="TreeGrafter"/>
</dbReference>
<accession>A0A1S6U8D9</accession>
<feature type="binding site" evidence="2">
    <location>
        <position position="150"/>
    </location>
    <ligand>
        <name>Mn(2+)</name>
        <dbReference type="ChEBI" id="CHEBI:29035"/>
        <label>2</label>
    </ligand>
</feature>
<name>A0A1S6U8D9_9BACT</name>
<dbReference type="AlphaFoldDB" id="A0A1S6U8D9"/>
<organism evidence="4 5">
    <name type="scientific">Campylobacter pinnipediorum subsp. caledonicus</name>
    <dbReference type="NCBI Taxonomy" id="1874362"/>
    <lineage>
        <taxon>Bacteria</taxon>
        <taxon>Pseudomonadati</taxon>
        <taxon>Campylobacterota</taxon>
        <taxon>Epsilonproteobacteria</taxon>
        <taxon>Campylobacterales</taxon>
        <taxon>Campylobacteraceae</taxon>
        <taxon>Campylobacter</taxon>
    </lineage>
</organism>
<keyword evidence="2" id="KW-0479">Metal-binding</keyword>
<sequence>MDDISKKVLELKDESIKCRRFFHSHPETGWFTFFTTAVIADKMSRLGYNLKMGRDIIVPEERTGLGSDENCKQAIQRAKSLLNKEQIKYLDIMEDGLTGLVADIDTGRDGKFIAFRFDIDGVDVTESKDSDHRPFVDGFSSDINGITHACGHDGHITIGLLLAKLISENLNDFNGKFRFIFQTAEEGTRGAVGMEPTGILDGVDYLFGGHIGFQAKDMGGIICGTNKFLATSKFDIVLKGRSAHAAGSPQDGANALLAAAQIALNMHGITRHSDGVTRVNVGILRAGEGRNVIAPNAYLACETRGETTELNEFMKAKSFDIIKGVCLAYGVDYEIVHTGGTSGGDSDDEVTYLYEECAKESPFVQNEKIVQKLDFGACEDFAHFMQSVQKSGGKSGYLMIGTTLAAGHHNYKFDFDEDSLLVGIDVFLRAIYKTNGIYNKG</sequence>
<dbReference type="NCBIfam" id="TIGR01891">
    <property type="entry name" value="amidohydrolases"/>
    <property type="match status" value="1"/>
</dbReference>
<dbReference type="Gene3D" id="3.40.630.10">
    <property type="entry name" value="Zn peptidases"/>
    <property type="match status" value="2"/>
</dbReference>
<dbReference type="Pfam" id="PF07687">
    <property type="entry name" value="M20_dimer"/>
    <property type="match status" value="1"/>
</dbReference>
<feature type="binding site" evidence="2">
    <location>
        <position position="210"/>
    </location>
    <ligand>
        <name>Mn(2+)</name>
        <dbReference type="ChEBI" id="CHEBI:29035"/>
        <label>2</label>
    </ligand>
</feature>
<evidence type="ECO:0000259" key="3">
    <source>
        <dbReference type="Pfam" id="PF07687"/>
    </source>
</evidence>
<dbReference type="KEGG" id="cpin:CPIN18020_0885"/>
<comment type="cofactor">
    <cofactor evidence="2">
        <name>Mn(2+)</name>
        <dbReference type="ChEBI" id="CHEBI:29035"/>
    </cofactor>
    <text evidence="2">The Mn(2+) ion enhances activity.</text>
</comment>
<evidence type="ECO:0000313" key="4">
    <source>
        <dbReference type="EMBL" id="AQW87697.1"/>
    </source>
</evidence>
<feature type="domain" description="Peptidase M20 dimerisation" evidence="3">
    <location>
        <begin position="234"/>
        <end position="316"/>
    </location>
</feature>
<keyword evidence="5" id="KW-1185">Reference proteome</keyword>
<dbReference type="InterPro" id="IPR036264">
    <property type="entry name" value="Bact_exopeptidase_dim_dom"/>
</dbReference>
<dbReference type="Proteomes" id="UP000190868">
    <property type="component" value="Chromosome"/>
</dbReference>
<proteinExistence type="predicted"/>
<dbReference type="InterPro" id="IPR011650">
    <property type="entry name" value="Peptidase_M20_dimer"/>
</dbReference>
<dbReference type="PIRSF" id="PIRSF005962">
    <property type="entry name" value="Pept_M20D_amidohydro"/>
    <property type="match status" value="1"/>
</dbReference>
<feature type="binding site" evidence="2">
    <location>
        <position position="186"/>
    </location>
    <ligand>
        <name>Mn(2+)</name>
        <dbReference type="ChEBI" id="CHEBI:29035"/>
        <label>2</label>
    </ligand>
</feature>
<gene>
    <name evidence="4" type="ORF">CPIN18021_0888</name>
</gene>
<dbReference type="SUPFAM" id="SSF55031">
    <property type="entry name" value="Bacterial exopeptidase dimerisation domain"/>
    <property type="match status" value="1"/>
</dbReference>
<feature type="binding site" evidence="2">
    <location>
        <position position="409"/>
    </location>
    <ligand>
        <name>Mn(2+)</name>
        <dbReference type="ChEBI" id="CHEBI:29035"/>
        <label>2</label>
    </ligand>
</feature>
<evidence type="ECO:0000313" key="5">
    <source>
        <dbReference type="Proteomes" id="UP000190868"/>
    </source>
</evidence>
<keyword evidence="2" id="KW-0464">Manganese</keyword>
<dbReference type="PANTHER" id="PTHR30575">
    <property type="entry name" value="PEPTIDASE M20"/>
    <property type="match status" value="1"/>
</dbReference>
<evidence type="ECO:0000256" key="2">
    <source>
        <dbReference type="PIRSR" id="PIRSR005962-1"/>
    </source>
</evidence>
<dbReference type="PANTHER" id="PTHR30575:SF3">
    <property type="entry name" value="PEPTIDASE M20 DIMERISATION DOMAIN-CONTAINING PROTEIN"/>
    <property type="match status" value="1"/>
</dbReference>
<reference evidence="5" key="1">
    <citation type="submission" date="2016-09" db="EMBL/GenBank/DDBJ databases">
        <title>Comparative genomics of the Campylobacter concisus group.</title>
        <authorList>
            <person name="Miller W.G."/>
            <person name="Yee E."/>
            <person name="Chapman M.H."/>
            <person name="Huynh S."/>
            <person name="Bono J.L."/>
            <person name="On S.L.W."/>
            <person name="StLeger J."/>
            <person name="Foster G."/>
            <person name="Parker C.T."/>
        </authorList>
    </citation>
    <scope>NUCLEOTIDE SEQUENCE [LARGE SCALE GENOMIC DNA]</scope>
    <source>
        <strain evidence="5">RM18021</strain>
    </source>
</reference>
<dbReference type="GO" id="GO:0071713">
    <property type="term" value="F:para-aminobenzoyl-glutamate hydrolase activity"/>
    <property type="evidence" value="ECO:0007669"/>
    <property type="project" value="TreeGrafter"/>
</dbReference>
<evidence type="ECO:0000256" key="1">
    <source>
        <dbReference type="ARBA" id="ARBA00022801"/>
    </source>
</evidence>
<dbReference type="GO" id="GO:0046872">
    <property type="term" value="F:metal ion binding"/>
    <property type="evidence" value="ECO:0007669"/>
    <property type="project" value="UniProtKB-KW"/>
</dbReference>
<dbReference type="InterPro" id="IPR017439">
    <property type="entry name" value="Amidohydrolase"/>
</dbReference>
<dbReference type="GO" id="GO:0005737">
    <property type="term" value="C:cytoplasm"/>
    <property type="evidence" value="ECO:0007669"/>
    <property type="project" value="TreeGrafter"/>
</dbReference>
<keyword evidence="1 4" id="KW-0378">Hydrolase</keyword>
<dbReference type="RefSeq" id="WP_078423321.1">
    <property type="nucleotide sequence ID" value="NZ_CP017018.1"/>
</dbReference>
<dbReference type="EMBL" id="CP017258">
    <property type="protein sequence ID" value="AQW87697.1"/>
    <property type="molecule type" value="Genomic_DNA"/>
</dbReference>
<dbReference type="InterPro" id="IPR052030">
    <property type="entry name" value="Peptidase_M20/M20A_hydrolases"/>
</dbReference>